<keyword evidence="1" id="KW-0472">Membrane</keyword>
<feature type="transmembrane region" description="Helical" evidence="1">
    <location>
        <begin position="178"/>
        <end position="197"/>
    </location>
</feature>
<accession>A0A1G1ZTY6</accession>
<evidence type="ECO:0000313" key="2">
    <source>
        <dbReference type="EMBL" id="OGY67939.1"/>
    </source>
</evidence>
<evidence type="ECO:0000313" key="3">
    <source>
        <dbReference type="Proteomes" id="UP000177690"/>
    </source>
</evidence>
<keyword evidence="1" id="KW-0812">Transmembrane</keyword>
<feature type="transmembrane region" description="Helical" evidence="1">
    <location>
        <begin position="91"/>
        <end position="109"/>
    </location>
</feature>
<evidence type="ECO:0008006" key="4">
    <source>
        <dbReference type="Google" id="ProtNLM"/>
    </source>
</evidence>
<reference evidence="2 3" key="1">
    <citation type="journal article" date="2016" name="Nat. Commun.">
        <title>Thousands of microbial genomes shed light on interconnected biogeochemical processes in an aquifer system.</title>
        <authorList>
            <person name="Anantharaman K."/>
            <person name="Brown C.T."/>
            <person name="Hug L.A."/>
            <person name="Sharon I."/>
            <person name="Castelle C.J."/>
            <person name="Probst A.J."/>
            <person name="Thomas B.C."/>
            <person name="Singh A."/>
            <person name="Wilkins M.J."/>
            <person name="Karaoz U."/>
            <person name="Brodie E.L."/>
            <person name="Williams K.H."/>
            <person name="Hubbard S.S."/>
            <person name="Banfield J.F."/>
        </authorList>
    </citation>
    <scope>NUCLEOTIDE SEQUENCE [LARGE SCALE GENOMIC DNA]</scope>
</reference>
<feature type="transmembrane region" description="Helical" evidence="1">
    <location>
        <begin position="322"/>
        <end position="339"/>
    </location>
</feature>
<keyword evidence="1" id="KW-1133">Transmembrane helix</keyword>
<feature type="transmembrane region" description="Helical" evidence="1">
    <location>
        <begin position="7"/>
        <end position="27"/>
    </location>
</feature>
<feature type="transmembrane region" description="Helical" evidence="1">
    <location>
        <begin position="265"/>
        <end position="284"/>
    </location>
</feature>
<feature type="transmembrane region" description="Helical" evidence="1">
    <location>
        <begin position="115"/>
        <end position="134"/>
    </location>
</feature>
<gene>
    <name evidence="2" type="ORF">A3I24_02110</name>
</gene>
<protein>
    <recommendedName>
        <fullName evidence="4">Glycosyltransferase RgtA/B/C/D-like domain-containing protein</fullName>
    </recommendedName>
</protein>
<dbReference type="STRING" id="1798409.A3I24_02110"/>
<evidence type="ECO:0000256" key="1">
    <source>
        <dbReference type="SAM" id="Phobius"/>
    </source>
</evidence>
<sequence length="521" mass="60153">MNRLSKIKLVFILLVFFTLPAIFILGADKVLDPDSFYHIRHAWLYRTSGIFQTDFPWVQFSVIRSNAADIWYGFHLLLIPFTFFDNLVEGIYFSAIFFAATALAVFYFVLRRHRIAYSFLWVILLYFSTPDFIFRLNMSRPQTISIGLLALLFSFLVKPVGIWPIFAVSAALTFIHLSFFWAAILIAVMVMVTIFIIQKRLEWKNPSALFGGIVVGWLLRPNPFGALKILKVQLVDLLAVKQAGLPLLFGEELRPLIFEAARYKLIPFLVLWGIGIAILIWIMRKRIFTADAQTKVFIFGSLVNAIVFFLLAIFSGQRATDFMAMFGIFFVASLIFWWMAYRKNHFIKSSAGFNAVILGIAAIFLIMVFRHTVIFNTYANADYVSQPDRLKEVSLWLRDNSQSGEIVFHTSWDSFPALFFWNQKNYYINGMDPIFEYSFSPSLYWEHNIMAVSGRRFTCGVLPCNEKSGKSLWEAMRKDFGASYAIIELDRNPSLNLNLESDLRFSKVFSNKSEVIYRIKI</sequence>
<dbReference type="Proteomes" id="UP000177690">
    <property type="component" value="Unassembled WGS sequence"/>
</dbReference>
<feature type="transmembrane region" description="Helical" evidence="1">
    <location>
        <begin position="146"/>
        <end position="166"/>
    </location>
</feature>
<proteinExistence type="predicted"/>
<dbReference type="AlphaFoldDB" id="A0A1G1ZTY6"/>
<name>A0A1G1ZTY6_9BACT</name>
<feature type="transmembrane region" description="Helical" evidence="1">
    <location>
        <begin position="296"/>
        <end position="316"/>
    </location>
</feature>
<feature type="transmembrane region" description="Helical" evidence="1">
    <location>
        <begin position="351"/>
        <end position="369"/>
    </location>
</feature>
<organism evidence="2 3">
    <name type="scientific">Candidatus Harrisonbacteria bacterium RIFCSPLOWO2_02_FULL_41_13b</name>
    <dbReference type="NCBI Taxonomy" id="1798409"/>
    <lineage>
        <taxon>Bacteria</taxon>
        <taxon>Candidatus Harrisoniibacteriota</taxon>
    </lineage>
</organism>
<comment type="caution">
    <text evidence="2">The sequence shown here is derived from an EMBL/GenBank/DDBJ whole genome shotgun (WGS) entry which is preliminary data.</text>
</comment>
<dbReference type="EMBL" id="MHJL01000011">
    <property type="protein sequence ID" value="OGY67939.1"/>
    <property type="molecule type" value="Genomic_DNA"/>
</dbReference>